<dbReference type="AlphaFoldDB" id="I1XEU7"/>
<dbReference type="InterPro" id="IPR007730">
    <property type="entry name" value="SPOR-like_dom"/>
</dbReference>
<dbReference type="SMART" id="SM00382">
    <property type="entry name" value="AAA"/>
    <property type="match status" value="1"/>
</dbReference>
<dbReference type="InterPro" id="IPR027417">
    <property type="entry name" value="P-loop_NTPase"/>
</dbReference>
<evidence type="ECO:0000313" key="2">
    <source>
        <dbReference type="EMBL" id="AFI82916.1"/>
    </source>
</evidence>
<feature type="region of interest" description="Disordered" evidence="1">
    <location>
        <begin position="345"/>
        <end position="375"/>
    </location>
</feature>
<dbReference type="KEGG" id="mej:Q7A_55"/>
<dbReference type="Gene3D" id="3.40.50.300">
    <property type="entry name" value="P-loop containing nucleotide triphosphate hydrolases"/>
    <property type="match status" value="1"/>
</dbReference>
<dbReference type="PATRIC" id="fig|754476.3.peg.54"/>
<dbReference type="HOGENOM" id="CLU_575945_0_0_6"/>
<dbReference type="RefSeq" id="WP_014705292.1">
    <property type="nucleotide sequence ID" value="NC_017857.3"/>
</dbReference>
<dbReference type="OrthoDB" id="6189127at2"/>
<name>I1XEU7_METNJ</name>
<accession>I1XEU7</accession>
<proteinExistence type="predicted"/>
<feature type="compositionally biased region" description="Acidic residues" evidence="1">
    <location>
        <begin position="396"/>
        <end position="413"/>
    </location>
</feature>
<sequence length="567" mass="63488">MTAAAAEPKYISRLALQSNPFSAEVTEAGLYMGPEIKQRLDLVLHLLRASDKIPLLYGNHGLGKTTTLKALMNRGGDDLRFCLIQAEPSLTIQFIVSRCLQVFGAPQESTLGSNNLQLLQQRLQQLQTLQIRPVLLIDDISKLAEPLLQQLKAWFDWQHEGNYLWRAVVTDVTADAMATQNERIQPLLLGPIPQQETAAYLLQRLQGVGFNGDSPFDDKALIRFHRQSSGVPAALNHLAHKFLLGQGKPVQLPFSFKFPAVSLRWNKWFGLVPLGVLFALILFYQQQINDLFVADKNTIEDDVLNTDVLNENLPMVVVDEPEELTSVAEADRQELVELLEELEQADVEAEPTTDSDVEPAIETITPANEEEPEQEVTAEVVIDPVEIIEQPSQTADSEESIADVDTVNDDVSSETEKVTSETADEQEVEPPSPPEQINPPVELIPEPATDTEKADTAFSDLVDTTLKDKEWIMQQSATDFTFQLMGTWDRAEVDSFVEKNELTGNVAVFESLRNGEVWYAVIYGVYPSKQVAMRDSQQWSSPLNKISPWLRRYDGVQKQIIDKAPDR</sequence>
<dbReference type="eggNOG" id="COG3267">
    <property type="taxonomic scope" value="Bacteria"/>
</dbReference>
<dbReference type="PANTHER" id="PTHR35894">
    <property type="entry name" value="GENERAL SECRETION PATHWAY PROTEIN A-RELATED"/>
    <property type="match status" value="1"/>
</dbReference>
<dbReference type="InterPro" id="IPR003593">
    <property type="entry name" value="AAA+_ATPase"/>
</dbReference>
<dbReference type="GO" id="GO:0042834">
    <property type="term" value="F:peptidoglycan binding"/>
    <property type="evidence" value="ECO:0007669"/>
    <property type="project" value="InterPro"/>
</dbReference>
<reference evidence="2 3" key="1">
    <citation type="journal article" date="2012" name="J. Bacteriol.">
        <title>Complete genome sequences of Methylophaga sp. strain JAM1 and Methylophaga sp. strain JAM7.</title>
        <authorList>
            <person name="Villeneuve C."/>
            <person name="Martineau C."/>
            <person name="Mauffrey F."/>
            <person name="Villemur R."/>
        </authorList>
    </citation>
    <scope>NUCLEOTIDE SEQUENCE [LARGE SCALE GENOMIC DNA]</scope>
    <source>
        <strain evidence="2 3">JAM1</strain>
    </source>
</reference>
<dbReference type="SUPFAM" id="SSF52540">
    <property type="entry name" value="P-loop containing nucleoside triphosphate hydrolases"/>
    <property type="match status" value="1"/>
</dbReference>
<evidence type="ECO:0000313" key="3">
    <source>
        <dbReference type="Proteomes" id="UP000009144"/>
    </source>
</evidence>
<dbReference type="InterPro" id="IPR052026">
    <property type="entry name" value="ExeA_AAA_ATPase_DNA-bind"/>
</dbReference>
<organism evidence="2 3">
    <name type="scientific">Methylophaga nitratireducenticrescens</name>
    <dbReference type="NCBI Taxonomy" id="754476"/>
    <lineage>
        <taxon>Bacteria</taxon>
        <taxon>Pseudomonadati</taxon>
        <taxon>Pseudomonadota</taxon>
        <taxon>Gammaproteobacteria</taxon>
        <taxon>Thiotrichales</taxon>
        <taxon>Piscirickettsiaceae</taxon>
        <taxon>Methylophaga</taxon>
    </lineage>
</organism>
<dbReference type="EMBL" id="CP003390">
    <property type="protein sequence ID" value="AFI82916.1"/>
    <property type="molecule type" value="Genomic_DNA"/>
</dbReference>
<dbReference type="eggNOG" id="COG3266">
    <property type="taxonomic scope" value="Bacteria"/>
</dbReference>
<dbReference type="PANTHER" id="PTHR35894:SF1">
    <property type="entry name" value="PHOSPHORIBULOKINASE _ URIDINE KINASE FAMILY"/>
    <property type="match status" value="1"/>
</dbReference>
<gene>
    <name evidence="2" type="ordered locus">Q7A_55</name>
</gene>
<dbReference type="Proteomes" id="UP000009144">
    <property type="component" value="Chromosome"/>
</dbReference>
<dbReference type="InterPro" id="IPR036680">
    <property type="entry name" value="SPOR-like_sf"/>
</dbReference>
<keyword evidence="3" id="KW-1185">Reference proteome</keyword>
<dbReference type="Pfam" id="PF13401">
    <property type="entry name" value="AAA_22"/>
    <property type="match status" value="1"/>
</dbReference>
<evidence type="ECO:0000256" key="1">
    <source>
        <dbReference type="SAM" id="MobiDB-lite"/>
    </source>
</evidence>
<feature type="compositionally biased region" description="Acidic residues" evidence="1">
    <location>
        <begin position="345"/>
        <end position="359"/>
    </location>
</feature>
<dbReference type="Gene3D" id="3.30.70.1070">
    <property type="entry name" value="Sporulation related repeat"/>
    <property type="match status" value="1"/>
</dbReference>
<protein>
    <submittedName>
        <fullName evidence="2">Peptidoglycan-binding domain 1</fullName>
    </submittedName>
</protein>
<reference evidence="2 3" key="2">
    <citation type="journal article" date="2013" name="Int. J. Syst. Evol. Microbiol.">
        <title>Methylophaga nitratireducenticrescens sp. nov. and Methylophaga frappieri sp. nov., isolated from the biofilm of the methanol-fed denitrification system treating the seawater at the Montreal Biodome.</title>
        <authorList>
            <person name="Villeneuve C."/>
            <person name="Martineau C."/>
            <person name="Mauffrey F."/>
            <person name="Villemur R."/>
        </authorList>
    </citation>
    <scope>NUCLEOTIDE SEQUENCE [LARGE SCALE GENOMIC DNA]</scope>
    <source>
        <strain evidence="2 3">JAM1</strain>
    </source>
</reference>
<dbReference type="InterPro" id="IPR049945">
    <property type="entry name" value="AAA_22"/>
</dbReference>
<dbReference type="STRING" id="754476.Q7A_55"/>
<dbReference type="PROSITE" id="PS51724">
    <property type="entry name" value="SPOR"/>
    <property type="match status" value="1"/>
</dbReference>
<dbReference type="GO" id="GO:0016887">
    <property type="term" value="F:ATP hydrolysis activity"/>
    <property type="evidence" value="ECO:0007669"/>
    <property type="project" value="InterPro"/>
</dbReference>
<feature type="region of interest" description="Disordered" evidence="1">
    <location>
        <begin position="391"/>
        <end position="440"/>
    </location>
</feature>